<accession>A0AAD6NAQ5</accession>
<dbReference type="InterPro" id="IPR036770">
    <property type="entry name" value="Ankyrin_rpt-contain_sf"/>
</dbReference>
<evidence type="ECO:0000313" key="3">
    <source>
        <dbReference type="Proteomes" id="UP001219568"/>
    </source>
</evidence>
<dbReference type="PANTHER" id="PTHR22677:SF4">
    <property type="entry name" value="USHER SYNDROME TYPE-1G PROTEIN-LIKE PROTEIN"/>
    <property type="match status" value="1"/>
</dbReference>
<feature type="repeat" description="ANK" evidence="1">
    <location>
        <begin position="18"/>
        <end position="50"/>
    </location>
</feature>
<reference evidence="2" key="1">
    <citation type="journal article" date="2023" name="IMA Fungus">
        <title>Comparative genomic study of the Penicillium genus elucidates a diverse pangenome and 15 lateral gene transfer events.</title>
        <authorList>
            <person name="Petersen C."/>
            <person name="Sorensen T."/>
            <person name="Nielsen M.R."/>
            <person name="Sondergaard T.E."/>
            <person name="Sorensen J.L."/>
            <person name="Fitzpatrick D.A."/>
            <person name="Frisvad J.C."/>
            <person name="Nielsen K.L."/>
        </authorList>
    </citation>
    <scope>NUCLEOTIDE SEQUENCE</scope>
    <source>
        <strain evidence="2">IBT 15450</strain>
    </source>
</reference>
<keyword evidence="1" id="KW-0040">ANK repeat</keyword>
<dbReference type="PROSITE" id="PS50297">
    <property type="entry name" value="ANK_REP_REGION"/>
    <property type="match status" value="1"/>
</dbReference>
<proteinExistence type="predicted"/>
<dbReference type="Pfam" id="PF12796">
    <property type="entry name" value="Ank_2"/>
    <property type="match status" value="1"/>
</dbReference>
<dbReference type="Proteomes" id="UP001219568">
    <property type="component" value="Unassembled WGS sequence"/>
</dbReference>
<reference evidence="2" key="2">
    <citation type="submission" date="2023-01" db="EMBL/GenBank/DDBJ databases">
        <authorList>
            <person name="Petersen C."/>
        </authorList>
    </citation>
    <scope>NUCLEOTIDE SEQUENCE</scope>
    <source>
        <strain evidence="2">IBT 15450</strain>
    </source>
</reference>
<sequence length="86" mass="9094">MVQLLLSIGTSVNAEGGRYGNALQAASYQGHEEIVRVLIKEGANVNAQGGCYGSALQAAKAGRHKAEEQRLNGFYRDSSLQAAETV</sequence>
<dbReference type="InterPro" id="IPR039323">
    <property type="entry name" value="ANKRD_45/46/60"/>
</dbReference>
<dbReference type="EMBL" id="JAQJZL010000004">
    <property type="protein sequence ID" value="KAJ6045252.1"/>
    <property type="molecule type" value="Genomic_DNA"/>
</dbReference>
<protein>
    <submittedName>
        <fullName evidence="2">Uncharacterized protein</fullName>
    </submittedName>
</protein>
<name>A0AAD6NAQ5_PENCN</name>
<evidence type="ECO:0000256" key="1">
    <source>
        <dbReference type="PROSITE-ProRule" id="PRU00023"/>
    </source>
</evidence>
<evidence type="ECO:0000313" key="2">
    <source>
        <dbReference type="EMBL" id="KAJ6045252.1"/>
    </source>
</evidence>
<dbReference type="InterPro" id="IPR002110">
    <property type="entry name" value="Ankyrin_rpt"/>
</dbReference>
<dbReference type="Gene3D" id="1.25.40.20">
    <property type="entry name" value="Ankyrin repeat-containing domain"/>
    <property type="match status" value="1"/>
</dbReference>
<comment type="caution">
    <text evidence="2">The sequence shown here is derived from an EMBL/GenBank/DDBJ whole genome shotgun (WGS) entry which is preliminary data.</text>
</comment>
<dbReference type="AlphaFoldDB" id="A0AAD6NAQ5"/>
<dbReference type="PROSITE" id="PS50088">
    <property type="entry name" value="ANK_REPEAT"/>
    <property type="match status" value="1"/>
</dbReference>
<dbReference type="PANTHER" id="PTHR22677">
    <property type="entry name" value="ANKYRIN REPEAT DOMAIN-CONTAINING PROTEIN 60"/>
    <property type="match status" value="1"/>
</dbReference>
<keyword evidence="3" id="KW-1185">Reference proteome</keyword>
<dbReference type="SUPFAM" id="SSF48403">
    <property type="entry name" value="Ankyrin repeat"/>
    <property type="match status" value="1"/>
</dbReference>
<organism evidence="2 3">
    <name type="scientific">Penicillium canescens</name>
    <dbReference type="NCBI Taxonomy" id="5083"/>
    <lineage>
        <taxon>Eukaryota</taxon>
        <taxon>Fungi</taxon>
        <taxon>Dikarya</taxon>
        <taxon>Ascomycota</taxon>
        <taxon>Pezizomycotina</taxon>
        <taxon>Eurotiomycetes</taxon>
        <taxon>Eurotiomycetidae</taxon>
        <taxon>Eurotiales</taxon>
        <taxon>Aspergillaceae</taxon>
        <taxon>Penicillium</taxon>
    </lineage>
</organism>
<gene>
    <name evidence="2" type="ORF">N7460_006607</name>
</gene>